<proteinExistence type="predicted"/>
<feature type="domain" description="Methyltransferase FkbM" evidence="1">
    <location>
        <begin position="92"/>
        <end position="225"/>
    </location>
</feature>
<keyword evidence="3" id="KW-1185">Reference proteome</keyword>
<dbReference type="GO" id="GO:0008168">
    <property type="term" value="F:methyltransferase activity"/>
    <property type="evidence" value="ECO:0007669"/>
    <property type="project" value="UniProtKB-KW"/>
</dbReference>
<dbReference type="SUPFAM" id="SSF53335">
    <property type="entry name" value="S-adenosyl-L-methionine-dependent methyltransferases"/>
    <property type="match status" value="1"/>
</dbReference>
<dbReference type="NCBIfam" id="TIGR01444">
    <property type="entry name" value="fkbM_fam"/>
    <property type="match status" value="1"/>
</dbReference>
<dbReference type="InterPro" id="IPR029063">
    <property type="entry name" value="SAM-dependent_MTases_sf"/>
</dbReference>
<dbReference type="eggNOG" id="COG2519">
    <property type="taxonomic scope" value="Bacteria"/>
</dbReference>
<accession>F2IVG7</accession>
<sequence length="250" mass="27020">MAAKMLRLKAKRFRASPLVEAWRKLTRQRQVPIAGFRLAVDDAVMNARVRSQVYRGVYEMSKFVVADALMRPGDRVLELGAGLGLVTVLAASRCGGDAVISFEAVPRNAELIRRNLALNGVTADVRARAIGKADGTIDFFVADDAISSSTSTTRGETGMARIAVPCDDIRTVMAEVRPSVLLIDVEGTETDIVPLIDLSGVRAVMIQVHGDVVDDAAASTIMRAFLEAGLDHLHMCSIGNIWAFERPDKA</sequence>
<dbReference type="Gene3D" id="3.40.50.150">
    <property type="entry name" value="Vaccinia Virus protein VP39"/>
    <property type="match status" value="1"/>
</dbReference>
<dbReference type="Proteomes" id="UP000008130">
    <property type="component" value="Chromosome"/>
</dbReference>
<dbReference type="EMBL" id="CP002568">
    <property type="protein sequence ID" value="ADZ72685.1"/>
    <property type="molecule type" value="Genomic_DNA"/>
</dbReference>
<evidence type="ECO:0000313" key="3">
    <source>
        <dbReference type="Proteomes" id="UP000008130"/>
    </source>
</evidence>
<protein>
    <submittedName>
        <fullName evidence="2">Methyltransferase, FkbM family protein</fullName>
    </submittedName>
</protein>
<keyword evidence="2" id="KW-0808">Transferase</keyword>
<reference evidence="2 3" key="1">
    <citation type="journal article" date="2011" name="J. Bacteriol.">
        <title>Complete genome sequence of Polymorphum gilvum SL003B-26A1T, a crude oil-degrading bacterium from oil-polluted saline soil.</title>
        <authorList>
            <person name="Li S.G."/>
            <person name="Tang Y.Q."/>
            <person name="Nie Y."/>
            <person name="Cai M."/>
            <person name="Wu X.L."/>
        </authorList>
    </citation>
    <scope>NUCLEOTIDE SEQUENCE [LARGE SCALE GENOMIC DNA]</scope>
    <source>
        <strain evidence="3">LMG 25793 / CGMCC 1.9160 / SL003B-26A1</strain>
    </source>
</reference>
<dbReference type="STRING" id="991905.SL003B_4268"/>
<dbReference type="InterPro" id="IPR052514">
    <property type="entry name" value="SAM-dependent_MTase"/>
</dbReference>
<dbReference type="PANTHER" id="PTHR34203">
    <property type="entry name" value="METHYLTRANSFERASE, FKBM FAMILY PROTEIN"/>
    <property type="match status" value="1"/>
</dbReference>
<gene>
    <name evidence="2" type="ordered locus">SL003B_4268</name>
</gene>
<evidence type="ECO:0000259" key="1">
    <source>
        <dbReference type="Pfam" id="PF05050"/>
    </source>
</evidence>
<dbReference type="PANTHER" id="PTHR34203:SF15">
    <property type="entry name" value="SLL1173 PROTEIN"/>
    <property type="match status" value="1"/>
</dbReference>
<dbReference type="InterPro" id="IPR006342">
    <property type="entry name" value="FkbM_mtfrase"/>
</dbReference>
<evidence type="ECO:0000313" key="2">
    <source>
        <dbReference type="EMBL" id="ADZ72685.1"/>
    </source>
</evidence>
<keyword evidence="2" id="KW-0489">Methyltransferase</keyword>
<dbReference type="GO" id="GO:0032259">
    <property type="term" value="P:methylation"/>
    <property type="evidence" value="ECO:0007669"/>
    <property type="project" value="UniProtKB-KW"/>
</dbReference>
<dbReference type="KEGG" id="pgv:SL003B_4268"/>
<name>F2IVG7_POLGS</name>
<dbReference type="AlphaFoldDB" id="F2IVG7"/>
<dbReference type="Pfam" id="PF05050">
    <property type="entry name" value="Methyltransf_21"/>
    <property type="match status" value="1"/>
</dbReference>
<dbReference type="HOGENOM" id="CLU_095612_0_0_5"/>
<organism evidence="2 3">
    <name type="scientific">Polymorphum gilvum (strain LMG 25793 / CGMCC 1.9160 / SL003B-26A1)</name>
    <dbReference type="NCBI Taxonomy" id="991905"/>
    <lineage>
        <taxon>Bacteria</taxon>
        <taxon>Pseudomonadati</taxon>
        <taxon>Pseudomonadota</taxon>
        <taxon>Alphaproteobacteria</taxon>
        <taxon>Rhodobacterales</taxon>
        <taxon>Paracoccaceae</taxon>
        <taxon>Polymorphum</taxon>
    </lineage>
</organism>